<dbReference type="InterPro" id="IPR001130">
    <property type="entry name" value="TatD-like"/>
</dbReference>
<dbReference type="InterPro" id="IPR032466">
    <property type="entry name" value="Metal_Hydrolase"/>
</dbReference>
<protein>
    <submittedName>
        <fullName evidence="1">TatD DNase family Scn1</fullName>
    </submittedName>
</protein>
<evidence type="ECO:0000313" key="2">
    <source>
        <dbReference type="Proteomes" id="UP000053477"/>
    </source>
</evidence>
<dbReference type="Pfam" id="PF01026">
    <property type="entry name" value="TatD_DNase"/>
    <property type="match status" value="1"/>
</dbReference>
<dbReference type="Gene3D" id="3.20.20.140">
    <property type="entry name" value="Metal-dependent hydrolases"/>
    <property type="match status" value="1"/>
</dbReference>
<proteinExistence type="predicted"/>
<name>A0A0H2SSH2_9AGAM</name>
<evidence type="ECO:0000313" key="1">
    <source>
        <dbReference type="EMBL" id="KLO20056.1"/>
    </source>
</evidence>
<dbReference type="GO" id="GO:0016788">
    <property type="term" value="F:hydrolase activity, acting on ester bonds"/>
    <property type="evidence" value="ECO:0007669"/>
    <property type="project" value="InterPro"/>
</dbReference>
<dbReference type="FunCoup" id="A0A0H2SSH2">
    <property type="interactions" value="16"/>
</dbReference>
<dbReference type="OrthoDB" id="413993at2759"/>
<dbReference type="EMBL" id="KQ085883">
    <property type="protein sequence ID" value="KLO20056.1"/>
    <property type="molecule type" value="Genomic_DNA"/>
</dbReference>
<organism evidence="1 2">
    <name type="scientific">Schizopora paradoxa</name>
    <dbReference type="NCBI Taxonomy" id="27342"/>
    <lineage>
        <taxon>Eukaryota</taxon>
        <taxon>Fungi</taxon>
        <taxon>Dikarya</taxon>
        <taxon>Basidiomycota</taxon>
        <taxon>Agaricomycotina</taxon>
        <taxon>Agaricomycetes</taxon>
        <taxon>Hymenochaetales</taxon>
        <taxon>Schizoporaceae</taxon>
        <taxon>Schizopora</taxon>
    </lineage>
</organism>
<keyword evidence="2" id="KW-1185">Reference proteome</keyword>
<dbReference type="AlphaFoldDB" id="A0A0H2SSH2"/>
<dbReference type="InterPro" id="IPR053044">
    <property type="entry name" value="Metallo-hydrolase/TatD-type"/>
</dbReference>
<dbReference type="SUPFAM" id="SSF51556">
    <property type="entry name" value="Metallo-dependent hydrolases"/>
    <property type="match status" value="1"/>
</dbReference>
<dbReference type="Proteomes" id="UP000053477">
    <property type="component" value="Unassembled WGS sequence"/>
</dbReference>
<dbReference type="PANTHER" id="PTHR47345:SF1">
    <property type="entry name" value="CUT9-INTERACTING PROTEIN SCN1"/>
    <property type="match status" value="1"/>
</dbReference>
<dbReference type="PANTHER" id="PTHR47345">
    <property type="entry name" value="CUT9-INTERACTING PROTEIN SCN1"/>
    <property type="match status" value="1"/>
</dbReference>
<dbReference type="InParanoid" id="A0A0H2SSH2"/>
<sequence>MNHPLPHSDVLKHIVDVHCHPTDSEITEEHMRELEITICAMATRQDDQELVADLASKYPDKVIPCFGFHPWFTHWICTLTGPPPPKEEHYRYVLREQLKSEQHEKDFNRLLDYLPDPIALDDCLANLRQNLYKFPQAMVGEVGMDRSARIPFDYRVEKRELSKFVVPFDHQIEILEAQLHVAVELKRNVSLHSVKSPKPTADLLERMRLEHGALWSEINLDLHSCGLSPELWRIIERKHSNVFLSLSTAINTRSLNHLKLIEAVSPTRLLVESDIHQVWQTTSRCWEMLSIIGETKGWKVENNWEIEGVEEPFGVVRRIDANWALFARGIHVSRTID</sequence>
<gene>
    <name evidence="1" type="ORF">SCHPADRAFT_816984</name>
</gene>
<reference evidence="1 2" key="1">
    <citation type="submission" date="2015-04" db="EMBL/GenBank/DDBJ databases">
        <title>Complete genome sequence of Schizopora paradoxa KUC8140, a cosmopolitan wood degrader in East Asia.</title>
        <authorList>
            <consortium name="DOE Joint Genome Institute"/>
            <person name="Min B."/>
            <person name="Park H."/>
            <person name="Jang Y."/>
            <person name="Kim J.-J."/>
            <person name="Kim K.H."/>
            <person name="Pangilinan J."/>
            <person name="Lipzen A."/>
            <person name="Riley R."/>
            <person name="Grigoriev I.V."/>
            <person name="Spatafora J.W."/>
            <person name="Choi I.-G."/>
        </authorList>
    </citation>
    <scope>NUCLEOTIDE SEQUENCE [LARGE SCALE GENOMIC DNA]</scope>
    <source>
        <strain evidence="1 2">KUC8140</strain>
    </source>
</reference>
<accession>A0A0H2SSH2</accession>